<organism evidence="6 7">
    <name type="scientific">Cephalotus follicularis</name>
    <name type="common">Albany pitcher plant</name>
    <dbReference type="NCBI Taxonomy" id="3775"/>
    <lineage>
        <taxon>Eukaryota</taxon>
        <taxon>Viridiplantae</taxon>
        <taxon>Streptophyta</taxon>
        <taxon>Embryophyta</taxon>
        <taxon>Tracheophyta</taxon>
        <taxon>Spermatophyta</taxon>
        <taxon>Magnoliopsida</taxon>
        <taxon>eudicotyledons</taxon>
        <taxon>Gunneridae</taxon>
        <taxon>Pentapetalae</taxon>
        <taxon>rosids</taxon>
        <taxon>fabids</taxon>
        <taxon>Oxalidales</taxon>
        <taxon>Cephalotaceae</taxon>
        <taxon>Cephalotus</taxon>
    </lineage>
</organism>
<keyword evidence="3" id="KW-0238">DNA-binding</keyword>
<dbReference type="OrthoDB" id="1915967at2759"/>
<dbReference type="InterPro" id="IPR003340">
    <property type="entry name" value="B3_DNA-bd"/>
</dbReference>
<dbReference type="Gene3D" id="2.40.330.10">
    <property type="entry name" value="DNA-binding pseudobarrel domain"/>
    <property type="match status" value="1"/>
</dbReference>
<keyword evidence="7" id="KW-1185">Reference proteome</keyword>
<dbReference type="GO" id="GO:0003677">
    <property type="term" value="F:DNA binding"/>
    <property type="evidence" value="ECO:0007669"/>
    <property type="project" value="UniProtKB-KW"/>
</dbReference>
<name>A0A1Q3CZR3_CEPFO</name>
<comment type="subcellular location">
    <subcellularLocation>
        <location evidence="1">Nucleus</location>
    </subcellularLocation>
</comment>
<evidence type="ECO:0000256" key="3">
    <source>
        <dbReference type="ARBA" id="ARBA00023125"/>
    </source>
</evidence>
<evidence type="ECO:0000256" key="4">
    <source>
        <dbReference type="ARBA" id="ARBA00023163"/>
    </source>
</evidence>
<dbReference type="AlphaFoldDB" id="A0A1Q3CZR3"/>
<dbReference type="InParanoid" id="A0A1Q3CZR3"/>
<evidence type="ECO:0000313" key="6">
    <source>
        <dbReference type="EMBL" id="GAV85553.1"/>
    </source>
</evidence>
<evidence type="ECO:0000256" key="5">
    <source>
        <dbReference type="ARBA" id="ARBA00023242"/>
    </source>
</evidence>
<reference evidence="7" key="1">
    <citation type="submission" date="2016-04" db="EMBL/GenBank/DDBJ databases">
        <title>Cephalotus genome sequencing.</title>
        <authorList>
            <person name="Fukushima K."/>
            <person name="Hasebe M."/>
            <person name="Fang X."/>
        </authorList>
    </citation>
    <scope>NUCLEOTIDE SEQUENCE [LARGE SCALE GENOMIC DNA]</scope>
    <source>
        <strain evidence="7">cv. St1</strain>
    </source>
</reference>
<keyword evidence="5" id="KW-0539">Nucleus</keyword>
<proteinExistence type="predicted"/>
<dbReference type="SUPFAM" id="SSF101936">
    <property type="entry name" value="DNA-binding pseudobarrel domain"/>
    <property type="match status" value="1"/>
</dbReference>
<evidence type="ECO:0000256" key="1">
    <source>
        <dbReference type="ARBA" id="ARBA00004123"/>
    </source>
</evidence>
<protein>
    <recommendedName>
        <fullName evidence="8">B3 domain-containing protein</fullName>
    </recommendedName>
</protein>
<keyword evidence="4" id="KW-0804">Transcription</keyword>
<evidence type="ECO:0000256" key="2">
    <source>
        <dbReference type="ARBA" id="ARBA00023015"/>
    </source>
</evidence>
<evidence type="ECO:0000313" key="7">
    <source>
        <dbReference type="Proteomes" id="UP000187406"/>
    </source>
</evidence>
<accession>A0A1Q3CZR3</accession>
<dbReference type="Proteomes" id="UP000187406">
    <property type="component" value="Unassembled WGS sequence"/>
</dbReference>
<dbReference type="CDD" id="cd10017">
    <property type="entry name" value="B3_DNA"/>
    <property type="match status" value="1"/>
</dbReference>
<dbReference type="GO" id="GO:0005634">
    <property type="term" value="C:nucleus"/>
    <property type="evidence" value="ECO:0007669"/>
    <property type="project" value="UniProtKB-SubCell"/>
</dbReference>
<dbReference type="PANTHER" id="PTHR34269">
    <property type="entry name" value="TRANSCRIPTION FACTOR B3-DOMAIN FAMILY-RELATED"/>
    <property type="match status" value="1"/>
</dbReference>
<dbReference type="EMBL" id="BDDD01003608">
    <property type="protein sequence ID" value="GAV85553.1"/>
    <property type="molecule type" value="Genomic_DNA"/>
</dbReference>
<dbReference type="InterPro" id="IPR051442">
    <property type="entry name" value="B3_domain"/>
</dbReference>
<sequence>MSEASSPAELEKPLVASVNERQVFPSMVSTELTLCDKSWWYPKNSDSTPRNKKPLTKLALRKNLDISKRLARKIAALKTYTPEQQIEENQFGVSTVLKLYENPFTITKKLTDSDLGHLCRLLLKTKSVKDHVLPFLSIDIVNQIESNSGATVTVWDQDTRSDHKLVLKKWSTCRSYVLIDKWRQDFVLRRGLEEGDEIGLYWDIYYSRFVFSVFNRVRGN</sequence>
<gene>
    <name evidence="6" type="ORF">CFOL_v3_28989</name>
</gene>
<dbReference type="PANTHER" id="PTHR34269:SF11">
    <property type="entry name" value="B3 DOMAIN PROTEIN"/>
    <property type="match status" value="1"/>
</dbReference>
<dbReference type="InterPro" id="IPR015300">
    <property type="entry name" value="DNA-bd_pseudobarrel_sf"/>
</dbReference>
<keyword evidence="2" id="KW-0805">Transcription regulation</keyword>
<comment type="caution">
    <text evidence="6">The sequence shown here is derived from an EMBL/GenBank/DDBJ whole genome shotgun (WGS) entry which is preliminary data.</text>
</comment>
<evidence type="ECO:0008006" key="8">
    <source>
        <dbReference type="Google" id="ProtNLM"/>
    </source>
</evidence>